<organism evidence="3 4">
    <name type="scientific">Paracoccus versutus</name>
    <name type="common">Thiobacillus versutus</name>
    <dbReference type="NCBI Taxonomy" id="34007"/>
    <lineage>
        <taxon>Bacteria</taxon>
        <taxon>Pseudomonadati</taxon>
        <taxon>Pseudomonadota</taxon>
        <taxon>Alphaproteobacteria</taxon>
        <taxon>Rhodobacterales</taxon>
        <taxon>Paracoccaceae</taxon>
        <taxon>Paracoccus</taxon>
    </lineage>
</organism>
<accession>A0AAQ0HC75</accession>
<keyword evidence="4" id="KW-1185">Reference proteome</keyword>
<comment type="caution">
    <text evidence="3">The sequence shown here is derived from an EMBL/GenBank/DDBJ whole genome shotgun (WGS) entry which is preliminary data.</text>
</comment>
<evidence type="ECO:0000256" key="1">
    <source>
        <dbReference type="SAM" id="MobiDB-lite"/>
    </source>
</evidence>
<evidence type="ECO:0000259" key="2">
    <source>
        <dbReference type="Pfam" id="PF13005"/>
    </source>
</evidence>
<protein>
    <submittedName>
        <fullName evidence="3">Transposase IS66-like protein</fullName>
    </submittedName>
</protein>
<dbReference type="AlphaFoldDB" id="A0AAQ0HC75"/>
<evidence type="ECO:0000313" key="3">
    <source>
        <dbReference type="EMBL" id="REG27432.1"/>
    </source>
</evidence>
<dbReference type="Proteomes" id="UP000256794">
    <property type="component" value="Unassembled WGS sequence"/>
</dbReference>
<dbReference type="Pfam" id="PF13005">
    <property type="entry name" value="zf-IS66"/>
    <property type="match status" value="1"/>
</dbReference>
<gene>
    <name evidence="3" type="ORF">ATH84_10733</name>
</gene>
<name>A0AAQ0HC75_PARVE</name>
<evidence type="ECO:0000313" key="4">
    <source>
        <dbReference type="Proteomes" id="UP000256794"/>
    </source>
</evidence>
<dbReference type="RefSeq" id="WP_420874800.1">
    <property type="nucleotide sequence ID" value="NZ_CP035284.1"/>
</dbReference>
<reference evidence="3 4" key="1">
    <citation type="submission" date="2018-08" db="EMBL/GenBank/DDBJ databases">
        <title>Genomic Encyclopedia of Archaeal and Bacterial Type Strains, Phase II (KMG-II): from individual species to whole genera.</title>
        <authorList>
            <person name="Goeker M."/>
        </authorList>
    </citation>
    <scope>NUCLEOTIDE SEQUENCE [LARGE SCALE GENOMIC DNA]</scope>
    <source>
        <strain evidence="3 4">DSM 582</strain>
    </source>
</reference>
<feature type="domain" description="Transposase IS66 zinc-finger binding" evidence="2">
    <location>
        <begin position="30"/>
        <end position="56"/>
    </location>
</feature>
<sequence length="93" mass="9929">MPVPIAAGTCAGSGKTVRHEPATGPRAVPNEELEYVPGRFIVNRIVRPRLTCACCERFIQAPLPSRPIERGRSGPGLLAHVLASQVCRSSALL</sequence>
<feature type="region of interest" description="Disordered" evidence="1">
    <location>
        <begin position="1"/>
        <end position="26"/>
    </location>
</feature>
<dbReference type="EMBL" id="QUMX01000073">
    <property type="protein sequence ID" value="REG27432.1"/>
    <property type="molecule type" value="Genomic_DNA"/>
</dbReference>
<dbReference type="InterPro" id="IPR024474">
    <property type="entry name" value="Znf_dom_IS66"/>
</dbReference>
<proteinExistence type="predicted"/>